<keyword evidence="5" id="KW-0479">Metal-binding</keyword>
<dbReference type="InterPro" id="IPR050582">
    <property type="entry name" value="HAD-like_SerB"/>
</dbReference>
<dbReference type="EC" id="3.1.3.3" evidence="3"/>
<evidence type="ECO:0000256" key="6">
    <source>
        <dbReference type="ARBA" id="ARBA00022801"/>
    </source>
</evidence>
<comment type="cofactor">
    <cofactor evidence="1">
        <name>Mg(2+)</name>
        <dbReference type="ChEBI" id="CHEBI:18420"/>
    </cofactor>
</comment>
<dbReference type="Pfam" id="PF12710">
    <property type="entry name" value="HAD"/>
    <property type="match status" value="1"/>
</dbReference>
<dbReference type="GO" id="GO:0006564">
    <property type="term" value="P:L-serine biosynthetic process"/>
    <property type="evidence" value="ECO:0007669"/>
    <property type="project" value="UniProtKB-KW"/>
</dbReference>
<feature type="chain" id="PRO_5013136316" description="phosphoserine phosphatase" evidence="11">
    <location>
        <begin position="24"/>
        <end position="335"/>
    </location>
</feature>
<evidence type="ECO:0000313" key="13">
    <source>
        <dbReference type="Proteomes" id="UP000186736"/>
    </source>
</evidence>
<proteinExistence type="predicted"/>
<keyword evidence="6" id="KW-0378">Hydrolase</keyword>
<dbReference type="GO" id="GO:0000287">
    <property type="term" value="F:magnesium ion binding"/>
    <property type="evidence" value="ECO:0007669"/>
    <property type="project" value="TreeGrafter"/>
</dbReference>
<evidence type="ECO:0000256" key="4">
    <source>
        <dbReference type="ARBA" id="ARBA00022605"/>
    </source>
</evidence>
<comment type="catalytic activity">
    <reaction evidence="9">
        <text>O-phospho-L-serine + H2O = L-serine + phosphate</text>
        <dbReference type="Rhea" id="RHEA:21208"/>
        <dbReference type="ChEBI" id="CHEBI:15377"/>
        <dbReference type="ChEBI" id="CHEBI:33384"/>
        <dbReference type="ChEBI" id="CHEBI:43474"/>
        <dbReference type="ChEBI" id="CHEBI:57524"/>
        <dbReference type="EC" id="3.1.3.3"/>
    </reaction>
</comment>
<evidence type="ECO:0000256" key="2">
    <source>
        <dbReference type="ARBA" id="ARBA00005135"/>
    </source>
</evidence>
<dbReference type="Proteomes" id="UP000186736">
    <property type="component" value="Unassembled WGS sequence"/>
</dbReference>
<keyword evidence="7" id="KW-0460">Magnesium</keyword>
<dbReference type="InterPro" id="IPR036412">
    <property type="entry name" value="HAD-like_sf"/>
</dbReference>
<dbReference type="InterPro" id="IPR023214">
    <property type="entry name" value="HAD_sf"/>
</dbReference>
<evidence type="ECO:0000256" key="5">
    <source>
        <dbReference type="ARBA" id="ARBA00022723"/>
    </source>
</evidence>
<dbReference type="PANTHER" id="PTHR43344:SF2">
    <property type="entry name" value="PHOSPHOSERINE PHOSPHATASE"/>
    <property type="match status" value="1"/>
</dbReference>
<name>A0A1Q9QX38_PSEPU</name>
<comment type="caution">
    <text evidence="12">The sequence shown here is derived from an EMBL/GenBank/DDBJ whole genome shotgun (WGS) entry which is preliminary data.</text>
</comment>
<evidence type="ECO:0000256" key="9">
    <source>
        <dbReference type="ARBA" id="ARBA00048138"/>
    </source>
</evidence>
<dbReference type="GO" id="GO:0036424">
    <property type="term" value="F:L-phosphoserine phosphatase activity"/>
    <property type="evidence" value="ECO:0007669"/>
    <property type="project" value="TreeGrafter"/>
</dbReference>
<evidence type="ECO:0000256" key="8">
    <source>
        <dbReference type="ARBA" id="ARBA00023299"/>
    </source>
</evidence>
<dbReference type="AlphaFoldDB" id="A0A1Q9QX38"/>
<dbReference type="SUPFAM" id="SSF56784">
    <property type="entry name" value="HAD-like"/>
    <property type="match status" value="1"/>
</dbReference>
<evidence type="ECO:0000256" key="7">
    <source>
        <dbReference type="ARBA" id="ARBA00022842"/>
    </source>
</evidence>
<protein>
    <recommendedName>
        <fullName evidence="3">phosphoserine phosphatase</fullName>
        <ecNumber evidence="3">3.1.3.3</ecNumber>
    </recommendedName>
</protein>
<dbReference type="RefSeq" id="WP_075806279.1">
    <property type="nucleotide sequence ID" value="NZ_MKZO01000067.1"/>
</dbReference>
<evidence type="ECO:0000313" key="12">
    <source>
        <dbReference type="EMBL" id="OLS59716.1"/>
    </source>
</evidence>
<evidence type="ECO:0000256" key="3">
    <source>
        <dbReference type="ARBA" id="ARBA00012640"/>
    </source>
</evidence>
<keyword evidence="4" id="KW-0028">Amino-acid biosynthesis</keyword>
<dbReference type="GO" id="GO:0005737">
    <property type="term" value="C:cytoplasm"/>
    <property type="evidence" value="ECO:0007669"/>
    <property type="project" value="TreeGrafter"/>
</dbReference>
<dbReference type="PANTHER" id="PTHR43344">
    <property type="entry name" value="PHOSPHOSERINE PHOSPHATASE"/>
    <property type="match status" value="1"/>
</dbReference>
<dbReference type="Gene3D" id="3.40.50.1000">
    <property type="entry name" value="HAD superfamily/HAD-like"/>
    <property type="match status" value="1"/>
</dbReference>
<reference evidence="12 13" key="1">
    <citation type="submission" date="2016-10" db="EMBL/GenBank/DDBJ databases">
        <title>Genome Sequence of Pseudomonas putida GM4FR.</title>
        <authorList>
            <person name="Poehlein A."/>
            <person name="Wemheuer F."/>
            <person name="Hollensteiner J."/>
            <person name="Wemheuer B."/>
        </authorList>
    </citation>
    <scope>NUCLEOTIDE SEQUENCE [LARGE SCALE GENOMIC DNA]</scope>
    <source>
        <strain evidence="12 13">GM4FR</strain>
    </source>
</reference>
<comment type="catalytic activity">
    <reaction evidence="10">
        <text>O-phospho-D-serine + H2O = D-serine + phosphate</text>
        <dbReference type="Rhea" id="RHEA:24873"/>
        <dbReference type="ChEBI" id="CHEBI:15377"/>
        <dbReference type="ChEBI" id="CHEBI:35247"/>
        <dbReference type="ChEBI" id="CHEBI:43474"/>
        <dbReference type="ChEBI" id="CHEBI:58680"/>
        <dbReference type="EC" id="3.1.3.3"/>
    </reaction>
</comment>
<evidence type="ECO:0000256" key="11">
    <source>
        <dbReference type="SAM" id="SignalP"/>
    </source>
</evidence>
<keyword evidence="8" id="KW-0718">Serine biosynthesis</keyword>
<evidence type="ECO:0000256" key="10">
    <source>
        <dbReference type="ARBA" id="ARBA00048523"/>
    </source>
</evidence>
<evidence type="ECO:0000256" key="1">
    <source>
        <dbReference type="ARBA" id="ARBA00001946"/>
    </source>
</evidence>
<keyword evidence="11" id="KW-0732">Signal</keyword>
<comment type="pathway">
    <text evidence="2">Amino-acid biosynthesis; L-serine biosynthesis; L-serine from 3-phospho-D-glycerate: step 3/3.</text>
</comment>
<organism evidence="12 13">
    <name type="scientific">Pseudomonas putida</name>
    <name type="common">Arthrobacter siderocapsulatus</name>
    <dbReference type="NCBI Taxonomy" id="303"/>
    <lineage>
        <taxon>Bacteria</taxon>
        <taxon>Pseudomonadati</taxon>
        <taxon>Pseudomonadota</taxon>
        <taxon>Gammaproteobacteria</taxon>
        <taxon>Pseudomonadales</taxon>
        <taxon>Pseudomonadaceae</taxon>
        <taxon>Pseudomonas</taxon>
    </lineage>
</organism>
<sequence length="335" mass="38147">MNRTLRCRWLLLALLLLYWPVQADALPSWNDSAPKAALQSFVDEVTRNDSPQFVPVAQRIAVFDNDGTLWSEQPAYFQVLFAFDEVRRMAAQHPEWKTTQPFRAVLENDQQALAAAGMDGLMKIIAATHTGMSSEVFEERARAWFERARHPRTGKPYNQMIYQPMLELMDYLREQQFKVYIVSGGDSGFMRAFTEQVYGVPPEQVIGSLFVTEFTRVDGKPTLLRTARLAHNDDGPGKPESIDAIIGRRPLLAFGNSDGDLQMLQWTAAGPGPRFMGLVHHTDARREWAYDRQSTVGRLDKALDEARQRGWTVVDMAADWRRIFPFDNPSKEPTP</sequence>
<dbReference type="OrthoDB" id="9799365at2"/>
<accession>A0A1Q9QX38</accession>
<gene>
    <name evidence="12" type="ORF">PSEMO_56870</name>
</gene>
<feature type="signal peptide" evidence="11">
    <location>
        <begin position="1"/>
        <end position="23"/>
    </location>
</feature>
<dbReference type="EMBL" id="MKZO01000067">
    <property type="protein sequence ID" value="OLS59716.1"/>
    <property type="molecule type" value="Genomic_DNA"/>
</dbReference>